<dbReference type="AlphaFoldDB" id="A0A5C4MP42"/>
<dbReference type="Proteomes" id="UP000305887">
    <property type="component" value="Unassembled WGS sequence"/>
</dbReference>
<feature type="chain" id="PRO_5022738542" evidence="2">
    <location>
        <begin position="24"/>
        <end position="141"/>
    </location>
</feature>
<evidence type="ECO:0000313" key="3">
    <source>
        <dbReference type="EMBL" id="TNC47589.1"/>
    </source>
</evidence>
<proteinExistence type="predicted"/>
<evidence type="ECO:0000256" key="1">
    <source>
        <dbReference type="SAM" id="MobiDB-lite"/>
    </source>
</evidence>
<gene>
    <name evidence="3" type="ORF">FHG66_16200</name>
</gene>
<keyword evidence="4" id="KW-1185">Reference proteome</keyword>
<accession>A0A5C4MP42</accession>
<dbReference type="OrthoDB" id="7875200at2"/>
<feature type="signal peptide" evidence="2">
    <location>
        <begin position="1"/>
        <end position="23"/>
    </location>
</feature>
<dbReference type="EMBL" id="VDFU01000024">
    <property type="protein sequence ID" value="TNC47589.1"/>
    <property type="molecule type" value="Genomic_DNA"/>
</dbReference>
<dbReference type="RefSeq" id="WP_139078100.1">
    <property type="nucleotide sequence ID" value="NZ_VDFU01000024.1"/>
</dbReference>
<feature type="region of interest" description="Disordered" evidence="1">
    <location>
        <begin position="47"/>
        <end position="105"/>
    </location>
</feature>
<name>A0A5C4MP42_9RHOB</name>
<protein>
    <submittedName>
        <fullName evidence="3">Uncharacterized protein</fullName>
    </submittedName>
</protein>
<feature type="compositionally biased region" description="Low complexity" evidence="1">
    <location>
        <begin position="59"/>
        <end position="77"/>
    </location>
</feature>
<keyword evidence="2" id="KW-0732">Signal</keyword>
<organism evidence="3 4">
    <name type="scientific">Rubellimicrobium rubrum</name>
    <dbReference type="NCBI Taxonomy" id="2585369"/>
    <lineage>
        <taxon>Bacteria</taxon>
        <taxon>Pseudomonadati</taxon>
        <taxon>Pseudomonadota</taxon>
        <taxon>Alphaproteobacteria</taxon>
        <taxon>Rhodobacterales</taxon>
        <taxon>Roseobacteraceae</taxon>
        <taxon>Rubellimicrobium</taxon>
    </lineage>
</organism>
<reference evidence="3 4" key="1">
    <citation type="submission" date="2019-06" db="EMBL/GenBank/DDBJ databases">
        <title>YIM 131921 draft genome.</title>
        <authorList>
            <person name="Jiang L."/>
        </authorList>
    </citation>
    <scope>NUCLEOTIDE SEQUENCE [LARGE SCALE GENOMIC DNA]</scope>
    <source>
        <strain evidence="3 4">YIM 131921</strain>
    </source>
</reference>
<comment type="caution">
    <text evidence="3">The sequence shown here is derived from an EMBL/GenBank/DDBJ whole genome shotgun (WGS) entry which is preliminary data.</text>
</comment>
<evidence type="ECO:0000256" key="2">
    <source>
        <dbReference type="SAM" id="SignalP"/>
    </source>
</evidence>
<sequence>MTNLKTSLMGVAMAALFAGPAAAHDCAGQIDEFEQLLDFVAEEAISTSSGGQGVAGAREAQAIEESGAAEEGPGTEEPVIPVQNEGDEALAVQEADDAGDAGGNVIETRVKLQEARQMAEEGQEAACVEALHGLIAQLLAN</sequence>
<evidence type="ECO:0000313" key="4">
    <source>
        <dbReference type="Proteomes" id="UP000305887"/>
    </source>
</evidence>